<sequence length="44" mass="5089">MKSHLLHSFVVSNLCNSLCPKAKLRWENINPAKIKNIILFIQII</sequence>
<dbReference type="Proteomes" id="UP000030481">
    <property type="component" value="Unassembled WGS sequence"/>
</dbReference>
<evidence type="ECO:0000313" key="1">
    <source>
        <dbReference type="EMBL" id="KGG07629.1"/>
    </source>
</evidence>
<dbReference type="EMBL" id="JNAR01000015">
    <property type="protein sequence ID" value="KGG07629.1"/>
    <property type="molecule type" value="Genomic_DNA"/>
</dbReference>
<accession>A0A0A2B4U7</accession>
<protein>
    <submittedName>
        <fullName evidence="1">Uncharacterized protein</fullName>
    </submittedName>
</protein>
<proteinExistence type="predicted"/>
<reference evidence="2" key="1">
    <citation type="journal article" date="2014" name="Sci. Data">
        <title>Genomes of diverse isolates of the marine cyanobacterium Prochlorococcus.</title>
        <authorList>
            <person name="Biller S."/>
            <person name="Berube P."/>
            <person name="Thompson J."/>
            <person name="Kelly L."/>
            <person name="Roggensack S."/>
            <person name="Awad L."/>
            <person name="Roache-Johnson K."/>
            <person name="Ding H."/>
            <person name="Giovannoni S.J."/>
            <person name="Moore L.R."/>
            <person name="Chisholm S.W."/>
        </authorList>
    </citation>
    <scope>NUCLEOTIDE SEQUENCE [LARGE SCALE GENOMIC DNA]</scope>
</reference>
<comment type="caution">
    <text evidence="1">The sequence shown here is derived from an EMBL/GenBank/DDBJ whole genome shotgun (WGS) entry which is preliminary data.</text>
</comment>
<organism evidence="1 2">
    <name type="scientific">Prochlorococcus marinus str. MIT 9401</name>
    <dbReference type="NCBI Taxonomy" id="167551"/>
    <lineage>
        <taxon>Bacteria</taxon>
        <taxon>Bacillati</taxon>
        <taxon>Cyanobacteriota</taxon>
        <taxon>Cyanophyceae</taxon>
        <taxon>Synechococcales</taxon>
        <taxon>Prochlorococcaceae</taxon>
        <taxon>Prochlorococcus</taxon>
    </lineage>
</organism>
<gene>
    <name evidence="1" type="ORF">EV01_1244</name>
</gene>
<dbReference type="AlphaFoldDB" id="A0A0A2B4U7"/>
<name>A0A0A2B4U7_PROMR</name>
<evidence type="ECO:0000313" key="2">
    <source>
        <dbReference type="Proteomes" id="UP000030481"/>
    </source>
</evidence>